<gene>
    <name evidence="1" type="ORF">AW11_03920</name>
</gene>
<accession>A0A011Q4J9</accession>
<evidence type="ECO:0000313" key="1">
    <source>
        <dbReference type="EMBL" id="EXI84242.1"/>
    </source>
</evidence>
<dbReference type="EMBL" id="JEMY01000072">
    <property type="protein sequence ID" value="EXI84242.1"/>
    <property type="molecule type" value="Genomic_DNA"/>
</dbReference>
<evidence type="ECO:0008006" key="3">
    <source>
        <dbReference type="Google" id="ProtNLM"/>
    </source>
</evidence>
<keyword evidence="2" id="KW-1185">Reference proteome</keyword>
<evidence type="ECO:0000313" key="2">
    <source>
        <dbReference type="Proteomes" id="UP000022141"/>
    </source>
</evidence>
<dbReference type="STRING" id="1454004.AW11_03920"/>
<dbReference type="AlphaFoldDB" id="A0A011Q4J9"/>
<comment type="caution">
    <text evidence="1">The sequence shown here is derived from an EMBL/GenBank/DDBJ whole genome shotgun (WGS) entry which is preliminary data.</text>
</comment>
<name>A0A011Q4J9_ACCRE</name>
<organism evidence="1 2">
    <name type="scientific">Accumulibacter regalis</name>
    <dbReference type="NCBI Taxonomy" id="522306"/>
    <lineage>
        <taxon>Bacteria</taxon>
        <taxon>Pseudomonadati</taxon>
        <taxon>Pseudomonadota</taxon>
        <taxon>Betaproteobacteria</taxon>
        <taxon>Candidatus Accumulibacter</taxon>
    </lineage>
</organism>
<proteinExistence type="predicted"/>
<dbReference type="NCBIfam" id="TIGR04359">
    <property type="entry name" value="TrbK_RP4"/>
    <property type="match status" value="1"/>
</dbReference>
<sequence>MNARQLSSVALVAMVIATVPGCGDKPETKNPVASPACADLDKVQDPAQRAELLDKCPRQGEFKPSQQKAW</sequence>
<reference evidence="1" key="1">
    <citation type="submission" date="2014-02" db="EMBL/GenBank/DDBJ databases">
        <title>Expanding our view of genomic diversity in Candidatus Accumulibacter clades.</title>
        <authorList>
            <person name="Skennerton C.T."/>
            <person name="Barr J.J."/>
            <person name="Slater F.R."/>
            <person name="Bond P.L."/>
            <person name="Tyson G.W."/>
        </authorList>
    </citation>
    <scope>NUCLEOTIDE SEQUENCE [LARGE SCALE GENOMIC DNA]</scope>
</reference>
<protein>
    <recommendedName>
        <fullName evidence="3">Entry exclusion lipoprotein TrbK</fullName>
    </recommendedName>
</protein>
<dbReference type="Proteomes" id="UP000022141">
    <property type="component" value="Unassembled WGS sequence"/>
</dbReference>
<dbReference type="InterPro" id="IPR027584">
    <property type="entry name" value="TrbK_RP4"/>
</dbReference>